<evidence type="ECO:0000256" key="2">
    <source>
        <dbReference type="ARBA" id="ARBA00023163"/>
    </source>
</evidence>
<feature type="domain" description="HTH araC/xylS-type" evidence="3">
    <location>
        <begin position="190"/>
        <end position="288"/>
    </location>
</feature>
<dbReference type="SMART" id="SM00342">
    <property type="entry name" value="HTH_ARAC"/>
    <property type="match status" value="1"/>
</dbReference>
<keyword evidence="2" id="KW-0804">Transcription</keyword>
<gene>
    <name evidence="4" type="ORF">ACFPFW_08075</name>
</gene>
<keyword evidence="1" id="KW-0805">Transcription regulation</keyword>
<reference evidence="5" key="1">
    <citation type="journal article" date="2019" name="Int. J. Syst. Evol. Microbiol.">
        <title>The Global Catalogue of Microorganisms (GCM) 10K type strain sequencing project: providing services to taxonomists for standard genome sequencing and annotation.</title>
        <authorList>
            <consortium name="The Broad Institute Genomics Platform"/>
            <consortium name="The Broad Institute Genome Sequencing Center for Infectious Disease"/>
            <person name="Wu L."/>
            <person name="Ma J."/>
        </authorList>
    </citation>
    <scope>NUCLEOTIDE SEQUENCE [LARGE SCALE GENOMIC DNA]</scope>
    <source>
        <strain evidence="5">CGMCC 1.16444</strain>
    </source>
</reference>
<comment type="caution">
    <text evidence="4">The sequence shown here is derived from an EMBL/GenBank/DDBJ whole genome shotgun (WGS) entry which is preliminary data.</text>
</comment>
<accession>A0ABV9Z0J7</accession>
<protein>
    <submittedName>
        <fullName evidence="4">AraC family transcriptional regulator N-terminal domain-containing protein</fullName>
    </submittedName>
</protein>
<evidence type="ECO:0000259" key="3">
    <source>
        <dbReference type="PROSITE" id="PS01124"/>
    </source>
</evidence>
<evidence type="ECO:0000313" key="5">
    <source>
        <dbReference type="Proteomes" id="UP001595796"/>
    </source>
</evidence>
<dbReference type="InterPro" id="IPR018060">
    <property type="entry name" value="HTH_AraC"/>
</dbReference>
<dbReference type="Proteomes" id="UP001595796">
    <property type="component" value="Unassembled WGS sequence"/>
</dbReference>
<dbReference type="InterPro" id="IPR009057">
    <property type="entry name" value="Homeodomain-like_sf"/>
</dbReference>
<dbReference type="EMBL" id="JBHSJF010000006">
    <property type="protein sequence ID" value="MFC5067974.1"/>
    <property type="molecule type" value="Genomic_DNA"/>
</dbReference>
<dbReference type="RefSeq" id="WP_114956473.1">
    <property type="nucleotide sequence ID" value="NZ_JBHSJF010000006.1"/>
</dbReference>
<dbReference type="Pfam" id="PF06719">
    <property type="entry name" value="AraC_N"/>
    <property type="match status" value="1"/>
</dbReference>
<organism evidence="4 5">
    <name type="scientific">Flaviflagellibacter deserti</name>
    <dbReference type="NCBI Taxonomy" id="2267266"/>
    <lineage>
        <taxon>Bacteria</taxon>
        <taxon>Pseudomonadati</taxon>
        <taxon>Pseudomonadota</taxon>
        <taxon>Alphaproteobacteria</taxon>
        <taxon>Hyphomicrobiales</taxon>
        <taxon>Flaviflagellibacter</taxon>
    </lineage>
</organism>
<sequence>MAARNEFAELIERNTGTDGVFPTAIPRVFLFRSSQPTLPLHALHEPAVCIIAQGAKQVILGDAVYEYDRDKYLVVSVDMPIVGQVTEATPEKPYLCLRVDLDPGLLGQLMMDAGSPPVRQNSEPGLTLSAVTTELTDAACRLLRLLSSPGDIPILAPLAEREILYRLLLGEQGTRLRQIAVAESKVQQINRAIGWIKQNFKEPFSIETVASEARMSPSALHAHFKAVTTMSPLQYQKQLRLQEARRLILSKAADAATAGHTVGYDSPSQFSREYARVFGAPPMRDIARMKSMPKEFFALAV</sequence>
<dbReference type="Gene3D" id="1.10.10.60">
    <property type="entry name" value="Homeodomain-like"/>
    <property type="match status" value="2"/>
</dbReference>
<keyword evidence="5" id="KW-1185">Reference proteome</keyword>
<evidence type="ECO:0000313" key="4">
    <source>
        <dbReference type="EMBL" id="MFC5067974.1"/>
    </source>
</evidence>
<name>A0ABV9Z0J7_9HYPH</name>
<dbReference type="InterPro" id="IPR009594">
    <property type="entry name" value="Tscrpt_reg_HTH_AraC_N"/>
</dbReference>
<dbReference type="PANTHER" id="PTHR43436:SF1">
    <property type="entry name" value="TRANSCRIPTIONAL REGULATORY PROTEIN"/>
    <property type="match status" value="1"/>
</dbReference>
<dbReference type="PANTHER" id="PTHR43436">
    <property type="entry name" value="ARAC-FAMILY TRANSCRIPTIONAL REGULATOR"/>
    <property type="match status" value="1"/>
</dbReference>
<dbReference type="SUPFAM" id="SSF46689">
    <property type="entry name" value="Homeodomain-like"/>
    <property type="match status" value="2"/>
</dbReference>
<dbReference type="Pfam" id="PF12833">
    <property type="entry name" value="HTH_18"/>
    <property type="match status" value="1"/>
</dbReference>
<proteinExistence type="predicted"/>
<dbReference type="PROSITE" id="PS01124">
    <property type="entry name" value="HTH_ARAC_FAMILY_2"/>
    <property type="match status" value="1"/>
</dbReference>
<evidence type="ECO:0000256" key="1">
    <source>
        <dbReference type="ARBA" id="ARBA00023015"/>
    </source>
</evidence>